<accession>A0AAN8X0D3</accession>
<dbReference type="Proteomes" id="UP001381693">
    <property type="component" value="Unassembled WGS sequence"/>
</dbReference>
<dbReference type="EMBL" id="JAXCGZ010013753">
    <property type="protein sequence ID" value="KAK7071998.1"/>
    <property type="molecule type" value="Genomic_DNA"/>
</dbReference>
<protein>
    <submittedName>
        <fullName evidence="1">Uncharacterized protein</fullName>
    </submittedName>
</protein>
<evidence type="ECO:0000313" key="1">
    <source>
        <dbReference type="EMBL" id="KAK7071998.1"/>
    </source>
</evidence>
<dbReference type="AlphaFoldDB" id="A0AAN8X0D3"/>
<gene>
    <name evidence="1" type="ORF">SK128_017453</name>
</gene>
<evidence type="ECO:0000313" key="2">
    <source>
        <dbReference type="Proteomes" id="UP001381693"/>
    </source>
</evidence>
<comment type="caution">
    <text evidence="1">The sequence shown here is derived from an EMBL/GenBank/DDBJ whole genome shotgun (WGS) entry which is preliminary data.</text>
</comment>
<sequence length="242" mass="28546">NSSGTCSYQSWSYSSGEKIYQADCLQYLCNNEIWTKTGDQLNECCYNGEMDPVYEAGGVYDIFRQRFLWWYRNINNWYSDLETEWKQYAAANQTVYSPSCLNRTCLSFATWQDTDERNQQCCVHNNKWYYQGQPLYKDDCVGYVCLQGKWTETEFTDPTCCNNPDWVESQNYSDYFWLDDDYKDWWSNYSFGEPERGDGVPDEEWVRINTTRIQSDGMEVMCISRDTWLPTGNGTRSTSGIK</sequence>
<proteinExistence type="predicted"/>
<feature type="non-terminal residue" evidence="1">
    <location>
        <position position="1"/>
    </location>
</feature>
<reference evidence="1 2" key="1">
    <citation type="submission" date="2023-11" db="EMBL/GenBank/DDBJ databases">
        <title>Halocaridina rubra genome assembly.</title>
        <authorList>
            <person name="Smith C."/>
        </authorList>
    </citation>
    <scope>NUCLEOTIDE SEQUENCE [LARGE SCALE GENOMIC DNA]</scope>
    <source>
        <strain evidence="1">EP-1</strain>
        <tissue evidence="1">Whole</tissue>
    </source>
</reference>
<name>A0AAN8X0D3_HALRR</name>
<keyword evidence="2" id="KW-1185">Reference proteome</keyword>
<organism evidence="1 2">
    <name type="scientific">Halocaridina rubra</name>
    <name type="common">Hawaiian red shrimp</name>
    <dbReference type="NCBI Taxonomy" id="373956"/>
    <lineage>
        <taxon>Eukaryota</taxon>
        <taxon>Metazoa</taxon>
        <taxon>Ecdysozoa</taxon>
        <taxon>Arthropoda</taxon>
        <taxon>Crustacea</taxon>
        <taxon>Multicrustacea</taxon>
        <taxon>Malacostraca</taxon>
        <taxon>Eumalacostraca</taxon>
        <taxon>Eucarida</taxon>
        <taxon>Decapoda</taxon>
        <taxon>Pleocyemata</taxon>
        <taxon>Caridea</taxon>
        <taxon>Atyoidea</taxon>
        <taxon>Atyidae</taxon>
        <taxon>Halocaridina</taxon>
    </lineage>
</organism>